<reference evidence="1 2" key="1">
    <citation type="journal article" date="2020" name="ISME J.">
        <title>Uncovering the hidden diversity of litter-decomposition mechanisms in mushroom-forming fungi.</title>
        <authorList>
            <person name="Floudas D."/>
            <person name="Bentzer J."/>
            <person name="Ahren D."/>
            <person name="Johansson T."/>
            <person name="Persson P."/>
            <person name="Tunlid A."/>
        </authorList>
    </citation>
    <scope>NUCLEOTIDE SEQUENCE [LARGE SCALE GENOMIC DNA]</scope>
    <source>
        <strain evidence="1 2">CBS 291.85</strain>
    </source>
</reference>
<comment type="caution">
    <text evidence="1">The sequence shown here is derived from an EMBL/GenBank/DDBJ whole genome shotgun (WGS) entry which is preliminary data.</text>
</comment>
<dbReference type="AlphaFoldDB" id="A0A8H5GQC5"/>
<dbReference type="InterPro" id="IPR009297">
    <property type="entry name" value="DUF952"/>
</dbReference>
<proteinExistence type="predicted"/>
<gene>
    <name evidence="1" type="ORF">D9758_002636</name>
</gene>
<dbReference type="Gene3D" id="3.20.170.20">
    <property type="entry name" value="Protein of unknown function DUF952"/>
    <property type="match status" value="1"/>
</dbReference>
<dbReference type="OrthoDB" id="15189at2759"/>
<accession>A0A8H5GQC5</accession>
<evidence type="ECO:0008006" key="3">
    <source>
        <dbReference type="Google" id="ProtNLM"/>
    </source>
</evidence>
<keyword evidence="2" id="KW-1185">Reference proteome</keyword>
<dbReference type="Proteomes" id="UP000559256">
    <property type="component" value="Unassembled WGS sequence"/>
</dbReference>
<evidence type="ECO:0000313" key="2">
    <source>
        <dbReference type="Proteomes" id="UP000559256"/>
    </source>
</evidence>
<evidence type="ECO:0000313" key="1">
    <source>
        <dbReference type="EMBL" id="KAF5369301.1"/>
    </source>
</evidence>
<dbReference type="SUPFAM" id="SSF56399">
    <property type="entry name" value="ADP-ribosylation"/>
    <property type="match status" value="1"/>
</dbReference>
<dbReference type="PANTHER" id="PTHR34129:SF1">
    <property type="entry name" value="DUF952 DOMAIN-CONTAINING PROTEIN"/>
    <property type="match status" value="1"/>
</dbReference>
<dbReference type="PANTHER" id="PTHR34129">
    <property type="entry name" value="BLR1139 PROTEIN"/>
    <property type="match status" value="1"/>
</dbReference>
<protein>
    <recommendedName>
        <fullName evidence="3">DUF952 domain protein</fullName>
    </recommendedName>
</protein>
<name>A0A8H5GQC5_9AGAR</name>
<sequence length="140" mass="15256">MSIYKIVPSSPAISLTTASEGHKTLDPSFLLLSSALDTKDGFIHMSTSSQVPQTLKRFFPTSTSNRDSIYLFKVSYDDVTKRDDVEIKWETPEGKSAEPWIEERGFPHIYLKGQDGGDGYGLAVFGGTQAKGVVCAAECG</sequence>
<dbReference type="EMBL" id="JAACJM010000013">
    <property type="protein sequence ID" value="KAF5369301.1"/>
    <property type="molecule type" value="Genomic_DNA"/>
</dbReference>
<dbReference type="Pfam" id="PF06108">
    <property type="entry name" value="DUF952"/>
    <property type="match status" value="1"/>
</dbReference>
<organism evidence="1 2">
    <name type="scientific">Tetrapyrgos nigripes</name>
    <dbReference type="NCBI Taxonomy" id="182062"/>
    <lineage>
        <taxon>Eukaryota</taxon>
        <taxon>Fungi</taxon>
        <taxon>Dikarya</taxon>
        <taxon>Basidiomycota</taxon>
        <taxon>Agaricomycotina</taxon>
        <taxon>Agaricomycetes</taxon>
        <taxon>Agaricomycetidae</taxon>
        <taxon>Agaricales</taxon>
        <taxon>Marasmiineae</taxon>
        <taxon>Marasmiaceae</taxon>
        <taxon>Tetrapyrgos</taxon>
    </lineage>
</organism>